<dbReference type="AlphaFoldDB" id="A0A235C9P2"/>
<dbReference type="Proteomes" id="UP000295058">
    <property type="component" value="Unassembled WGS sequence"/>
</dbReference>
<evidence type="ECO:0000313" key="1">
    <source>
        <dbReference type="EMBL" id="OYD21303.1"/>
    </source>
</evidence>
<organism evidence="1 3">
    <name type="scientific">Oceanimonas baumannii</name>
    <dbReference type="NCBI Taxonomy" id="129578"/>
    <lineage>
        <taxon>Bacteria</taxon>
        <taxon>Pseudomonadati</taxon>
        <taxon>Pseudomonadota</taxon>
        <taxon>Gammaproteobacteria</taxon>
        <taxon>Aeromonadales</taxon>
        <taxon>Aeromonadaceae</taxon>
        <taxon>Oceanimonas</taxon>
    </lineage>
</organism>
<dbReference type="EMBL" id="SODO01000017">
    <property type="protein sequence ID" value="TDW55811.1"/>
    <property type="molecule type" value="Genomic_DNA"/>
</dbReference>
<dbReference type="RefSeq" id="WP_094279522.1">
    <property type="nucleotide sequence ID" value="NZ_NQJF01000016.1"/>
</dbReference>
<dbReference type="OrthoDB" id="5600233at2"/>
<dbReference type="EMBL" id="NQJF01000016">
    <property type="protein sequence ID" value="OYD21303.1"/>
    <property type="molecule type" value="Genomic_DNA"/>
</dbReference>
<evidence type="ECO:0000313" key="4">
    <source>
        <dbReference type="Proteomes" id="UP000295058"/>
    </source>
</evidence>
<comment type="caution">
    <text evidence="1">The sequence shown here is derived from an EMBL/GenBank/DDBJ whole genome shotgun (WGS) entry which is preliminary data.</text>
</comment>
<reference evidence="2 4" key="2">
    <citation type="submission" date="2019-03" db="EMBL/GenBank/DDBJ databases">
        <title>Genomic Encyclopedia of Archaeal and Bacterial Type Strains, Phase II (KMG-II): from individual species to whole genera.</title>
        <authorList>
            <person name="Goeker M."/>
        </authorList>
    </citation>
    <scope>NUCLEOTIDE SEQUENCE [LARGE SCALE GENOMIC DNA]</scope>
    <source>
        <strain evidence="2 4">DSM 15594</strain>
    </source>
</reference>
<accession>A0A235C9P2</accession>
<proteinExistence type="predicted"/>
<evidence type="ECO:0000313" key="2">
    <source>
        <dbReference type="EMBL" id="TDW55811.1"/>
    </source>
</evidence>
<protein>
    <submittedName>
        <fullName evidence="1">Uncharacterized protein</fullName>
    </submittedName>
</protein>
<name>A0A235C9P2_9GAMM</name>
<gene>
    <name evidence="1" type="ORF">B6S09_16115</name>
    <name evidence="2" type="ORF">LY04_03296</name>
</gene>
<reference evidence="1 3" key="1">
    <citation type="submission" date="2017-08" db="EMBL/GenBank/DDBJ databases">
        <title>Draft Genome Sequence of the Marine Bacterium Oceanimonas baumannii ATCC 700832.</title>
        <authorList>
            <person name="Mcclelland W.D."/>
            <person name="Brennan M.A."/>
            <person name="Trachtenberg A.M."/>
            <person name="Maclea K.S."/>
        </authorList>
    </citation>
    <scope>NUCLEOTIDE SEQUENCE [LARGE SCALE GENOMIC DNA]</scope>
    <source>
        <strain evidence="1 3">ATCC 700832</strain>
    </source>
</reference>
<evidence type="ECO:0000313" key="3">
    <source>
        <dbReference type="Proteomes" id="UP000243640"/>
    </source>
</evidence>
<dbReference type="Proteomes" id="UP000243640">
    <property type="component" value="Unassembled WGS sequence"/>
</dbReference>
<sequence>MFSLFRLLPVLLLTGCAQMPQLLERETPAPVNEHSPGVSITQDKPPRLAALTYYTGTAYHRERASACAEKLIQPDAAGEPVIRFTGRDMLNAAGMVSHTTRLYGMLPVRDRIRFELTLLEKVSGTTYGFRRIELSRFDRLGLNSHGFSALPPSGSKTQLVYQRLQQLYREMDHCIQGETAP</sequence>
<keyword evidence="4" id="KW-1185">Reference proteome</keyword>